<reference evidence="1 2" key="1">
    <citation type="submission" date="2021-01" db="EMBL/GenBank/DDBJ databases">
        <title>Sequencing the genomes of 1000 actinobacteria strains.</title>
        <authorList>
            <person name="Klenk H.-P."/>
        </authorList>
    </citation>
    <scope>NUCLEOTIDE SEQUENCE [LARGE SCALE GENOMIC DNA]</scope>
    <source>
        <strain evidence="1 2">DSM 46000</strain>
    </source>
</reference>
<dbReference type="RefSeq" id="WP_205306964.1">
    <property type="nucleotide sequence ID" value="NZ_BAAAVF010000009.1"/>
</dbReference>
<dbReference type="GO" id="GO:0016874">
    <property type="term" value="F:ligase activity"/>
    <property type="evidence" value="ECO:0007669"/>
    <property type="project" value="UniProtKB-KW"/>
</dbReference>
<gene>
    <name evidence="1" type="ORF">JOD49_001870</name>
</gene>
<protein>
    <submittedName>
        <fullName evidence="1">Acyl-coenzyme A synthetase/AMP-(Fatty) acid ligase</fullName>
    </submittedName>
</protein>
<dbReference type="Proteomes" id="UP000698059">
    <property type="component" value="Unassembled WGS sequence"/>
</dbReference>
<dbReference type="EMBL" id="JAFBBO010000001">
    <property type="protein sequence ID" value="MBM7478950.1"/>
    <property type="molecule type" value="Genomic_DNA"/>
</dbReference>
<dbReference type="Gene3D" id="3.40.50.12780">
    <property type="entry name" value="N-terminal domain of ligase-like"/>
    <property type="match status" value="1"/>
</dbReference>
<evidence type="ECO:0000313" key="2">
    <source>
        <dbReference type="Proteomes" id="UP000698059"/>
    </source>
</evidence>
<name>A0ABS2LEV0_9CELL</name>
<sequence length="350" mass="38301">MTTLEVTQGEIAFSTSGTSGMPVVWLRTSEQLRAEAALMARTLPAPVDRVISYAPTEHLYGRVFGHELPNLLGVDVENLAHTPLEAPRLGADERVLVVCLPSTWRLLRDVVGRLRGVPTISVVHSTGRMTGHAHEVLHKVTATAFRGLEVLGSTEAGAVAYRPLAATAERLGQWSLFDDVDMVNLPGGGEQRLEVRSPRLARRSHAPAAPRTVVLDDVVVPTGPRTFDLIGRATRLVKVNGRRVQLEHVEQAVCHELPGIDVVCMPRQDAVRGEHYTVVYSSGAQPVRSEQVSAAIARMSPRVPPPRDICEVEDIPRGPVGKFRYDWLVDLVDGRRQGRCDQRFPRGAGS</sequence>
<evidence type="ECO:0000313" key="1">
    <source>
        <dbReference type="EMBL" id="MBM7478950.1"/>
    </source>
</evidence>
<keyword evidence="2" id="KW-1185">Reference proteome</keyword>
<dbReference type="InterPro" id="IPR042099">
    <property type="entry name" value="ANL_N_sf"/>
</dbReference>
<accession>A0ABS2LEV0</accession>
<dbReference type="Gene3D" id="3.30.300.30">
    <property type="match status" value="1"/>
</dbReference>
<organism evidence="1 2">
    <name type="scientific">Oerskovia jenensis</name>
    <dbReference type="NCBI Taxonomy" id="162169"/>
    <lineage>
        <taxon>Bacteria</taxon>
        <taxon>Bacillati</taxon>
        <taxon>Actinomycetota</taxon>
        <taxon>Actinomycetes</taxon>
        <taxon>Micrococcales</taxon>
        <taxon>Cellulomonadaceae</taxon>
        <taxon>Oerskovia</taxon>
    </lineage>
</organism>
<dbReference type="SUPFAM" id="SSF56801">
    <property type="entry name" value="Acetyl-CoA synthetase-like"/>
    <property type="match status" value="1"/>
</dbReference>
<proteinExistence type="predicted"/>
<comment type="caution">
    <text evidence="1">The sequence shown here is derived from an EMBL/GenBank/DDBJ whole genome shotgun (WGS) entry which is preliminary data.</text>
</comment>
<dbReference type="InterPro" id="IPR045851">
    <property type="entry name" value="AMP-bd_C_sf"/>
</dbReference>
<keyword evidence="1" id="KW-0436">Ligase</keyword>